<organism evidence="2 3">
    <name type="scientific">Pontibacter silvestris</name>
    <dbReference type="NCBI Taxonomy" id="2305183"/>
    <lineage>
        <taxon>Bacteria</taxon>
        <taxon>Pseudomonadati</taxon>
        <taxon>Bacteroidota</taxon>
        <taxon>Cytophagia</taxon>
        <taxon>Cytophagales</taxon>
        <taxon>Hymenobacteraceae</taxon>
        <taxon>Pontibacter</taxon>
    </lineage>
</organism>
<feature type="chain" id="PRO_5046047572" evidence="1">
    <location>
        <begin position="24"/>
        <end position="179"/>
    </location>
</feature>
<evidence type="ECO:0000313" key="3">
    <source>
        <dbReference type="Proteomes" id="UP001597369"/>
    </source>
</evidence>
<dbReference type="RefSeq" id="WP_229958995.1">
    <property type="nucleotide sequence ID" value="NZ_JAJJWI010000004.1"/>
</dbReference>
<sequence length="179" mass="18560">MKTTYQITLFFAAILAFTSTASAQDSSGASAKAKAFATIVEPISIQKETDMNFGSVILEGSNGKVVLNPEGTPSPEGVSLASAGQAPAVATFKVAGLPNYSYSITLPASHTITNMREGGGDMTIDNFVTIPSEVNQGAGKLDDSGTQILKVGATLNINANQEPGEYTNSAGFEVKVNYN</sequence>
<keyword evidence="3" id="KW-1185">Reference proteome</keyword>
<accession>A0ABW4X2U2</accession>
<gene>
    <name evidence="2" type="ORF">ACFSKU_17280</name>
</gene>
<name>A0ABW4X2U2_9BACT</name>
<protein>
    <submittedName>
        <fullName evidence="2">DUF4402 domain-containing protein</fullName>
    </submittedName>
</protein>
<dbReference type="EMBL" id="JBHUHV010000054">
    <property type="protein sequence ID" value="MFD2068645.1"/>
    <property type="molecule type" value="Genomic_DNA"/>
</dbReference>
<dbReference type="Pfam" id="PF14352">
    <property type="entry name" value="DUF4402"/>
    <property type="match status" value="1"/>
</dbReference>
<comment type="caution">
    <text evidence="2">The sequence shown here is derived from an EMBL/GenBank/DDBJ whole genome shotgun (WGS) entry which is preliminary data.</text>
</comment>
<feature type="signal peptide" evidence="1">
    <location>
        <begin position="1"/>
        <end position="23"/>
    </location>
</feature>
<reference evidence="3" key="1">
    <citation type="journal article" date="2019" name="Int. J. Syst. Evol. Microbiol.">
        <title>The Global Catalogue of Microorganisms (GCM) 10K type strain sequencing project: providing services to taxonomists for standard genome sequencing and annotation.</title>
        <authorList>
            <consortium name="The Broad Institute Genomics Platform"/>
            <consortium name="The Broad Institute Genome Sequencing Center for Infectious Disease"/>
            <person name="Wu L."/>
            <person name="Ma J."/>
        </authorList>
    </citation>
    <scope>NUCLEOTIDE SEQUENCE [LARGE SCALE GENOMIC DNA]</scope>
    <source>
        <strain evidence="3">JCM 16545</strain>
    </source>
</reference>
<proteinExistence type="predicted"/>
<evidence type="ECO:0000256" key="1">
    <source>
        <dbReference type="SAM" id="SignalP"/>
    </source>
</evidence>
<dbReference type="InterPro" id="IPR025514">
    <property type="entry name" value="DUF4402"/>
</dbReference>
<keyword evidence="1" id="KW-0732">Signal</keyword>
<evidence type="ECO:0000313" key="2">
    <source>
        <dbReference type="EMBL" id="MFD2068645.1"/>
    </source>
</evidence>
<dbReference type="Proteomes" id="UP001597369">
    <property type="component" value="Unassembled WGS sequence"/>
</dbReference>